<dbReference type="InterPro" id="IPR021833">
    <property type="entry name" value="DUF3425"/>
</dbReference>
<dbReference type="PANTHER" id="PTHR38116:SF1">
    <property type="entry name" value="BZIP DOMAIN-CONTAINING PROTEIN"/>
    <property type="match status" value="1"/>
</dbReference>
<evidence type="ECO:0000256" key="1">
    <source>
        <dbReference type="SAM" id="MobiDB-lite"/>
    </source>
</evidence>
<dbReference type="Proteomes" id="UP000054466">
    <property type="component" value="Unassembled WGS sequence"/>
</dbReference>
<evidence type="ECO:0000313" key="2">
    <source>
        <dbReference type="EMBL" id="KIW25858.1"/>
    </source>
</evidence>
<accession>A0A0D2C3Q9</accession>
<reference evidence="2 3" key="1">
    <citation type="submission" date="2015-01" db="EMBL/GenBank/DDBJ databases">
        <title>The Genome Sequence of Cladophialophora immunda CBS83496.</title>
        <authorList>
            <consortium name="The Broad Institute Genomics Platform"/>
            <person name="Cuomo C."/>
            <person name="de Hoog S."/>
            <person name="Gorbushina A."/>
            <person name="Stielow B."/>
            <person name="Teixiera M."/>
            <person name="Abouelleil A."/>
            <person name="Chapman S.B."/>
            <person name="Priest M."/>
            <person name="Young S.K."/>
            <person name="Wortman J."/>
            <person name="Nusbaum C."/>
            <person name="Birren B."/>
        </authorList>
    </citation>
    <scope>NUCLEOTIDE SEQUENCE [LARGE SCALE GENOMIC DNA]</scope>
    <source>
        <strain evidence="2 3">CBS 83496</strain>
    </source>
</reference>
<dbReference type="EMBL" id="KN847044">
    <property type="protein sequence ID" value="KIW25858.1"/>
    <property type="molecule type" value="Genomic_DNA"/>
</dbReference>
<dbReference type="HOGENOM" id="CLU_033726_0_0_1"/>
<proteinExistence type="predicted"/>
<protein>
    <recommendedName>
        <fullName evidence="4">BZIP domain-containing protein</fullName>
    </recommendedName>
</protein>
<gene>
    <name evidence="2" type="ORF">PV07_08995</name>
</gene>
<feature type="region of interest" description="Disordered" evidence="1">
    <location>
        <begin position="43"/>
        <end position="69"/>
    </location>
</feature>
<sequence length="381" mass="42788">MAGLKISVHRMPQLAEAMERDDDWTGVTDAAIRRRRQNRLNSRAFRRRKALESARPQAPSLSLPQSRICHPPSPQAQRALREECEVKGETLVPCWIEARQAVTYLTASNLPNRLHGQRRPLLPYTSTPVNLDRVIFPLCPDHLIILLEYNVLRGCLENRRLLTEAFRDKADYKGITVHLGSSHTVNGKDKGERSGHESDEGDGREWSSTAPTVLPAIDDTTHLARLLPPSLRPTRLQSTVPHAAWIDILPHPVLRDNLILATTSTTEGTTQPSQEFDPDALWTDTVGDLFFETGPSSNNRSTSLPSSSEQVEEVADAVFAGGIVWSPPWDVSGWELSEGFWRKWGWMMEGCAGEILEATNRWRRRRGEEELQIQIGSLSCV</sequence>
<dbReference type="PANTHER" id="PTHR38116">
    <property type="entry name" value="CHROMOSOME 7, WHOLE GENOME SHOTGUN SEQUENCE"/>
    <property type="match status" value="1"/>
</dbReference>
<dbReference type="STRING" id="569365.A0A0D2C3Q9"/>
<dbReference type="OrthoDB" id="4160957at2759"/>
<feature type="region of interest" description="Disordered" evidence="1">
    <location>
        <begin position="181"/>
        <end position="210"/>
    </location>
</feature>
<keyword evidence="3" id="KW-1185">Reference proteome</keyword>
<evidence type="ECO:0000313" key="3">
    <source>
        <dbReference type="Proteomes" id="UP000054466"/>
    </source>
</evidence>
<dbReference type="RefSeq" id="XP_016246074.1">
    <property type="nucleotide sequence ID" value="XM_016396218.1"/>
</dbReference>
<feature type="compositionally biased region" description="Basic and acidic residues" evidence="1">
    <location>
        <begin position="186"/>
        <end position="205"/>
    </location>
</feature>
<evidence type="ECO:0008006" key="4">
    <source>
        <dbReference type="Google" id="ProtNLM"/>
    </source>
</evidence>
<name>A0A0D2C3Q9_9EURO</name>
<dbReference type="AlphaFoldDB" id="A0A0D2C3Q9"/>
<dbReference type="Pfam" id="PF11905">
    <property type="entry name" value="DUF3425"/>
    <property type="match status" value="1"/>
</dbReference>
<dbReference type="VEuPathDB" id="FungiDB:PV07_08995"/>
<organism evidence="2 3">
    <name type="scientific">Cladophialophora immunda</name>
    <dbReference type="NCBI Taxonomy" id="569365"/>
    <lineage>
        <taxon>Eukaryota</taxon>
        <taxon>Fungi</taxon>
        <taxon>Dikarya</taxon>
        <taxon>Ascomycota</taxon>
        <taxon>Pezizomycotina</taxon>
        <taxon>Eurotiomycetes</taxon>
        <taxon>Chaetothyriomycetidae</taxon>
        <taxon>Chaetothyriales</taxon>
        <taxon>Herpotrichiellaceae</taxon>
        <taxon>Cladophialophora</taxon>
    </lineage>
</organism>
<dbReference type="GeneID" id="27348189"/>